<reference evidence="11 12" key="1">
    <citation type="journal article" date="2000" name="Arch. Microbiol.">
        <title>Rhodobaca bogoriensis gen. nov. and sp. nov., an alkaliphilic purple nonsulfur bacterium from African Rift Valley soda lakes.</title>
        <authorList>
            <person name="Milford A.D."/>
            <person name="Achenbach L.A."/>
            <person name="Jung D.O."/>
            <person name="Madigan M.T."/>
        </authorList>
    </citation>
    <scope>NUCLEOTIDE SEQUENCE [LARGE SCALE GENOMIC DNA]</scope>
    <source>
        <strain evidence="11 12">2376</strain>
    </source>
</reference>
<feature type="transmembrane region" description="Helical" evidence="9">
    <location>
        <begin position="196"/>
        <end position="218"/>
    </location>
</feature>
<dbReference type="GO" id="GO:0042773">
    <property type="term" value="P:ATP synthesis coupled electron transport"/>
    <property type="evidence" value="ECO:0007669"/>
    <property type="project" value="InterPro"/>
</dbReference>
<evidence type="ECO:0000313" key="11">
    <source>
        <dbReference type="EMBL" id="NYS25659.1"/>
    </source>
</evidence>
<dbReference type="AlphaFoldDB" id="A0A7Z0I0G1"/>
<dbReference type="PRINTS" id="PR01437">
    <property type="entry name" value="NUOXDRDTASE4"/>
</dbReference>
<evidence type="ECO:0000256" key="3">
    <source>
        <dbReference type="ARBA" id="ARBA00005346"/>
    </source>
</evidence>
<feature type="transmembrane region" description="Helical" evidence="9">
    <location>
        <begin position="542"/>
        <end position="561"/>
    </location>
</feature>
<comment type="subcellular location">
    <subcellularLocation>
        <location evidence="2">Cell membrane</location>
        <topology evidence="2">Multi-pass membrane protein</topology>
    </subcellularLocation>
    <subcellularLocation>
        <location evidence="8">Membrane</location>
        <topology evidence="8">Multi-pass membrane protein</topology>
    </subcellularLocation>
</comment>
<feature type="domain" description="NADH:quinone oxidoreductase/Mrp antiporter transmembrane" evidence="10">
    <location>
        <begin position="122"/>
        <end position="341"/>
    </location>
</feature>
<dbReference type="PANTHER" id="PTHR42703:SF1">
    <property type="entry name" value="NA(+)_H(+) ANTIPORTER SUBUNIT D1"/>
    <property type="match status" value="1"/>
</dbReference>
<dbReference type="EMBL" id="JACBXS010000023">
    <property type="protein sequence ID" value="NYS25659.1"/>
    <property type="molecule type" value="Genomic_DNA"/>
</dbReference>
<feature type="transmembrane region" description="Helical" evidence="9">
    <location>
        <begin position="286"/>
        <end position="309"/>
    </location>
</feature>
<keyword evidence="12" id="KW-1185">Reference proteome</keyword>
<feature type="transmembrane region" description="Helical" evidence="9">
    <location>
        <begin position="259"/>
        <end position="279"/>
    </location>
</feature>
<evidence type="ECO:0000313" key="12">
    <source>
        <dbReference type="Proteomes" id="UP000529417"/>
    </source>
</evidence>
<comment type="similarity">
    <text evidence="3">Belongs to the CPA3 antiporters (TC 2.A.63) subunit D family.</text>
</comment>
<feature type="transmembrane region" description="Helical" evidence="9">
    <location>
        <begin position="6"/>
        <end position="25"/>
    </location>
</feature>
<evidence type="ECO:0000256" key="1">
    <source>
        <dbReference type="ARBA" id="ARBA00002378"/>
    </source>
</evidence>
<dbReference type="InterPro" id="IPR001750">
    <property type="entry name" value="ND/Mrp_TM"/>
</dbReference>
<evidence type="ECO:0000256" key="4">
    <source>
        <dbReference type="ARBA" id="ARBA00022475"/>
    </source>
</evidence>
<accession>A0A7Z0I0G1</accession>
<dbReference type="InterPro" id="IPR003918">
    <property type="entry name" value="NADH_UbQ_OxRdtase"/>
</dbReference>
<evidence type="ECO:0000256" key="8">
    <source>
        <dbReference type="RuleBase" id="RU000320"/>
    </source>
</evidence>
<evidence type="ECO:0000256" key="2">
    <source>
        <dbReference type="ARBA" id="ARBA00004651"/>
    </source>
</evidence>
<keyword evidence="4" id="KW-1003">Cell membrane</keyword>
<feature type="transmembrane region" description="Helical" evidence="9">
    <location>
        <begin position="157"/>
        <end position="176"/>
    </location>
</feature>
<feature type="transmembrane region" description="Helical" evidence="9">
    <location>
        <begin position="315"/>
        <end position="339"/>
    </location>
</feature>
<feature type="transmembrane region" description="Helical" evidence="9">
    <location>
        <begin position="470"/>
        <end position="497"/>
    </location>
</feature>
<gene>
    <name evidence="11" type="ORF">HUK65_11715</name>
</gene>
<feature type="transmembrane region" description="Helical" evidence="9">
    <location>
        <begin position="104"/>
        <end position="122"/>
    </location>
</feature>
<dbReference type="InterPro" id="IPR050586">
    <property type="entry name" value="CPA3_Na-H_Antiporter_D"/>
</dbReference>
<evidence type="ECO:0000256" key="9">
    <source>
        <dbReference type="SAM" id="Phobius"/>
    </source>
</evidence>
<dbReference type="Proteomes" id="UP000529417">
    <property type="component" value="Unassembled WGS sequence"/>
</dbReference>
<feature type="transmembrane region" description="Helical" evidence="9">
    <location>
        <begin position="128"/>
        <end position="145"/>
    </location>
</feature>
<evidence type="ECO:0000256" key="5">
    <source>
        <dbReference type="ARBA" id="ARBA00022692"/>
    </source>
</evidence>
<feature type="transmembrane region" description="Helical" evidence="9">
    <location>
        <begin position="230"/>
        <end position="253"/>
    </location>
</feature>
<feature type="transmembrane region" description="Helical" evidence="9">
    <location>
        <begin position="429"/>
        <end position="450"/>
    </location>
</feature>
<sequence>MAVLALLAAFGVPLLMAALLTLAGARGMVWRLMPFAALPALALALLAPVSLTMPVTVRLDWLILGAQFGLDGIARVFLGLTAVLWVAAGAAARHWLHDDPRGTGFGICFLLAMAGNLGLILAQDALSFYALFALMSFAAFGLVVHTRSKAAIGAAQLYIIFVIAGELALFAGLALAAGQAQTLLLSELRIAPMSDLAAALLIIGFATKLGLMPLHFWLPPAHGAAPVPASAVLSGAMIKAGLYGMMVTLPLGIQAFEDHATVIMAAGLISLFAAALTGVQQTNPKTVLGFSSVSQMGIIALGLGAALMVPQAWPVILPVLVFQATHHAMSKGALFLGAGAWAAQPGWRGRVLLTGAVLVPALVLAGLPFSSGALGKEALKTALAEGSPVWLPWLIAALTLSGIATTLLMARFVVFLWRSPPAVPPGARVEGLVLPFLSLVIVSGALPLLWPALVPGWAGPVNGAAPGAFWPVLAGMGLAAGAALYAHTVAVGTAAFLRQVTAPFVLLWERVALVGTRARRALRQLAQTLPATLEARGIGWRLGQGAIAALILLVLILEALAL</sequence>
<protein>
    <recommendedName>
        <fullName evidence="10">NADH:quinone oxidoreductase/Mrp antiporter transmembrane domain-containing protein</fullName>
    </recommendedName>
</protein>
<evidence type="ECO:0000256" key="6">
    <source>
        <dbReference type="ARBA" id="ARBA00022989"/>
    </source>
</evidence>
<dbReference type="RefSeq" id="WP_179906459.1">
    <property type="nucleotide sequence ID" value="NZ_JACBXS010000023.1"/>
</dbReference>
<feature type="transmembrane region" description="Helical" evidence="9">
    <location>
        <begin position="390"/>
        <end position="417"/>
    </location>
</feature>
<keyword evidence="7 9" id="KW-0472">Membrane</keyword>
<dbReference type="Pfam" id="PF00361">
    <property type="entry name" value="Proton_antipo_M"/>
    <property type="match status" value="1"/>
</dbReference>
<keyword evidence="5 8" id="KW-0812">Transmembrane</keyword>
<dbReference type="GO" id="GO:0005886">
    <property type="term" value="C:plasma membrane"/>
    <property type="evidence" value="ECO:0007669"/>
    <property type="project" value="UniProtKB-SubCell"/>
</dbReference>
<dbReference type="PANTHER" id="PTHR42703">
    <property type="entry name" value="NADH DEHYDROGENASE"/>
    <property type="match status" value="1"/>
</dbReference>
<evidence type="ECO:0000259" key="10">
    <source>
        <dbReference type="Pfam" id="PF00361"/>
    </source>
</evidence>
<organism evidence="11 12">
    <name type="scientific">Rhabdonatronobacter sediminivivens</name>
    <dbReference type="NCBI Taxonomy" id="2743469"/>
    <lineage>
        <taxon>Bacteria</taxon>
        <taxon>Pseudomonadati</taxon>
        <taxon>Pseudomonadota</taxon>
        <taxon>Alphaproteobacteria</taxon>
        <taxon>Rhodobacterales</taxon>
        <taxon>Paracoccaceae</taxon>
        <taxon>Rhabdonatronobacter</taxon>
    </lineage>
</organism>
<proteinExistence type="inferred from homology"/>
<feature type="transmembrane region" description="Helical" evidence="9">
    <location>
        <begin position="73"/>
        <end position="92"/>
    </location>
</feature>
<comment type="caution">
    <text evidence="11">The sequence shown here is derived from an EMBL/GenBank/DDBJ whole genome shotgun (WGS) entry which is preliminary data.</text>
</comment>
<keyword evidence="6 9" id="KW-1133">Transmembrane helix</keyword>
<name>A0A7Z0I0G1_9RHOB</name>
<evidence type="ECO:0000256" key="7">
    <source>
        <dbReference type="ARBA" id="ARBA00023136"/>
    </source>
</evidence>
<comment type="function">
    <text evidence="1">NDH-1 shuttles electrons from NADH, via FMN and iron-sulfur (Fe-S) centers, to quinones in the respiratory chain. The immediate electron acceptor for the enzyme in this species is believed to be ubiquinone. Couples the redox reaction to proton translocation (for every two electrons transferred, four hydrogen ions are translocated across the cytoplasmic membrane), and thus conserves the redox energy in a proton gradient.</text>
</comment>
<dbReference type="GO" id="GO:0008137">
    <property type="term" value="F:NADH dehydrogenase (ubiquinone) activity"/>
    <property type="evidence" value="ECO:0007669"/>
    <property type="project" value="InterPro"/>
</dbReference>
<feature type="transmembrane region" description="Helical" evidence="9">
    <location>
        <begin position="351"/>
        <end position="370"/>
    </location>
</feature>
<feature type="transmembrane region" description="Helical" evidence="9">
    <location>
        <begin position="32"/>
        <end position="53"/>
    </location>
</feature>